<protein>
    <submittedName>
        <fullName evidence="1">Uncharacterized protein</fullName>
    </submittedName>
</protein>
<name>A0A0F9IH69_9ZZZZ</name>
<reference evidence="1" key="1">
    <citation type="journal article" date="2015" name="Nature">
        <title>Complex archaea that bridge the gap between prokaryotes and eukaryotes.</title>
        <authorList>
            <person name="Spang A."/>
            <person name="Saw J.H."/>
            <person name="Jorgensen S.L."/>
            <person name="Zaremba-Niedzwiedzka K."/>
            <person name="Martijn J."/>
            <person name="Lind A.E."/>
            <person name="van Eijk R."/>
            <person name="Schleper C."/>
            <person name="Guy L."/>
            <person name="Ettema T.J."/>
        </authorList>
    </citation>
    <scope>NUCLEOTIDE SEQUENCE</scope>
</reference>
<evidence type="ECO:0000313" key="1">
    <source>
        <dbReference type="EMBL" id="KKM26926.1"/>
    </source>
</evidence>
<sequence>MYVSIYDLTMLDSLEVRYYYYKNKSSKLSIRCNIGQKLNFEHKQVVVIELLVNNNIPGIFVRSLNEKADNKEICEVSYFYNYQGVCSITLSHKIAKFLKIAHKEVLKGIIMRNGLFIYKI</sequence>
<proteinExistence type="predicted"/>
<organism evidence="1">
    <name type="scientific">marine sediment metagenome</name>
    <dbReference type="NCBI Taxonomy" id="412755"/>
    <lineage>
        <taxon>unclassified sequences</taxon>
        <taxon>metagenomes</taxon>
        <taxon>ecological metagenomes</taxon>
    </lineage>
</organism>
<gene>
    <name evidence="1" type="ORF">LCGC14_1579800</name>
</gene>
<accession>A0A0F9IH69</accession>
<comment type="caution">
    <text evidence="1">The sequence shown here is derived from an EMBL/GenBank/DDBJ whole genome shotgun (WGS) entry which is preliminary data.</text>
</comment>
<dbReference type="AlphaFoldDB" id="A0A0F9IH69"/>
<dbReference type="EMBL" id="LAZR01012419">
    <property type="protein sequence ID" value="KKM26926.1"/>
    <property type="molecule type" value="Genomic_DNA"/>
</dbReference>